<dbReference type="PANTHER" id="PTHR24058:SF22">
    <property type="entry name" value="DUAL SPECIFICITY TYROSINE-PHOSPHORYLATION-REGULATED KINASE 4"/>
    <property type="match status" value="1"/>
</dbReference>
<reference evidence="10 11" key="2">
    <citation type="journal article" date="2014" name="BMC Genomics">
        <title>An improved genome of the model marine alga Ostreococcus tauri unfolds by assessing Illumina de novo assemblies.</title>
        <authorList>
            <person name="Blanc-Mathieu R."/>
            <person name="Verhelst B."/>
            <person name="Derelle E."/>
            <person name="Rombauts S."/>
            <person name="Bouget F.Y."/>
            <person name="Carre I."/>
            <person name="Chateau A."/>
            <person name="Eyre-Walker A."/>
            <person name="Grimsley N."/>
            <person name="Moreau H."/>
            <person name="Piegu B."/>
            <person name="Rivals E."/>
            <person name="Schackwitz W."/>
            <person name="Van de Peer Y."/>
            <person name="Piganeau G."/>
        </authorList>
    </citation>
    <scope>NUCLEOTIDE SEQUENCE [LARGE SCALE GENOMIC DNA]</scope>
    <source>
        <strain evidence="11">OTTH 0595 / CCAP 157/2 / RCC745</strain>
    </source>
</reference>
<feature type="binding site" evidence="7">
    <location>
        <position position="248"/>
    </location>
    <ligand>
        <name>ATP</name>
        <dbReference type="ChEBI" id="CHEBI:30616"/>
    </ligand>
</feature>
<dbReference type="PANTHER" id="PTHR24058">
    <property type="entry name" value="DUAL SPECIFICITY PROTEIN KINASE"/>
    <property type="match status" value="1"/>
</dbReference>
<dbReference type="InterPro" id="IPR008271">
    <property type="entry name" value="Ser/Thr_kinase_AS"/>
</dbReference>
<evidence type="ECO:0000256" key="1">
    <source>
        <dbReference type="ARBA" id="ARBA00008867"/>
    </source>
</evidence>
<dbReference type="EMBL" id="CAID01000005">
    <property type="protein sequence ID" value="CEF97982.1"/>
    <property type="molecule type" value="Genomic_DNA"/>
</dbReference>
<dbReference type="PROSITE" id="PS50011">
    <property type="entry name" value="PROTEIN_KINASE_DOM"/>
    <property type="match status" value="1"/>
</dbReference>
<sequence length="546" mass="62274">MPVRRTSNGRVYVLPHLSLKAEPAVGSPSFVALNTAPHRGLQLTKLQTISGHKLESRCEASTNSKAGCDQRYDRIQVKNVRSHRNLCASAVTPRFTPTLPPLSVRSARRHGAGATALTAQSRRESDVKRCCRRDMRTHPNEEGGMLAKEVLQRLWKRLRKKDRIEIERYDWVWYVPTVDVFADGDTTDRSQFLDCCGTRECVHGDCVKSFKGEHIAFRFELLSLLGAGNFGQVFQCYDHKHSRRVAVKMIKVDTMFKDQTRVEIKTLERASIGSSRVVQMFEHFSFRKHKCVVLELLHINLYELLAARKFERIRIEHVRHIATQMVDALLYLKQIGVVHCDIKPENILLVHAETFDVKLIDFGSACFEGHSSFTYIQSRFYRAPEVMLGIEYGHPIDMWSLACVLAELATGRTLFVGDDEAQQLSIIANLIGPPPTRMITEASHPNRRVDCHVSTSTLLDDTSVTSAESPLVRSLRKRPHRTQHIVDVQSNAFNAFLRRALHWCPSRRLSPADAKAHRFLRSRKRSTPRLTAQTSPRSSPRARRER</sequence>
<comment type="similarity">
    <text evidence="1">Belongs to the protein kinase superfamily. CMGC Ser/Thr protein kinase family. MNB/DYRK subfamily.</text>
</comment>
<dbReference type="InterPro" id="IPR050494">
    <property type="entry name" value="Ser_Thr_dual-spec_kinase"/>
</dbReference>
<keyword evidence="5 10" id="KW-0418">Kinase</keyword>
<evidence type="ECO:0000256" key="4">
    <source>
        <dbReference type="ARBA" id="ARBA00022741"/>
    </source>
</evidence>
<dbReference type="GO" id="GO:0004674">
    <property type="term" value="F:protein serine/threonine kinase activity"/>
    <property type="evidence" value="ECO:0007669"/>
    <property type="project" value="UniProtKB-KW"/>
</dbReference>
<keyword evidence="2" id="KW-0723">Serine/threonine-protein kinase</keyword>
<feature type="domain" description="Protein kinase" evidence="9">
    <location>
        <begin position="219"/>
        <end position="520"/>
    </location>
</feature>
<reference evidence="11" key="1">
    <citation type="journal article" date="2006" name="Proc. Natl. Acad. Sci. U.S.A.">
        <title>Genome analysis of the smallest free-living eukaryote Ostreococcus tauri unveils many unique features.</title>
        <authorList>
            <person name="Derelle E."/>
            <person name="Ferraz C."/>
            <person name="Rombauts S."/>
            <person name="Rouze P."/>
            <person name="Worden A.Z."/>
            <person name="Robbens S."/>
            <person name="Partensky F."/>
            <person name="Degroeve S."/>
            <person name="Echeynie S."/>
            <person name="Cooke R."/>
            <person name="Saeys Y."/>
            <person name="Wuyts J."/>
            <person name="Jabbari K."/>
            <person name="Bowler C."/>
            <person name="Panaud O."/>
            <person name="Piegu B."/>
            <person name="Ball S.G."/>
            <person name="Ral J.-P."/>
            <person name="Bouget F.-Y."/>
            <person name="Piganeau G."/>
            <person name="De Baets B."/>
            <person name="Picard A."/>
            <person name="Delseny M."/>
            <person name="Demaille J."/>
            <person name="Van de Peer Y."/>
            <person name="Moreau H."/>
        </authorList>
    </citation>
    <scope>NUCLEOTIDE SEQUENCE [LARGE SCALE GENOMIC DNA]</scope>
    <source>
        <strain evidence="11">OTTH 0595 / CCAP 157/2 / RCC745</strain>
    </source>
</reference>
<dbReference type="GO" id="GO:0005737">
    <property type="term" value="C:cytoplasm"/>
    <property type="evidence" value="ECO:0007669"/>
    <property type="project" value="TreeGrafter"/>
</dbReference>
<dbReference type="KEGG" id="ota:OT_ostta05g02420"/>
<evidence type="ECO:0000256" key="2">
    <source>
        <dbReference type="ARBA" id="ARBA00022527"/>
    </source>
</evidence>
<dbReference type="InParanoid" id="A0A090M5N4"/>
<keyword evidence="11" id="KW-1185">Reference proteome</keyword>
<dbReference type="AlphaFoldDB" id="A0A090M5N4"/>
<dbReference type="STRING" id="70448.A0A090M5N4"/>
<dbReference type="SUPFAM" id="SSF56112">
    <property type="entry name" value="Protein kinase-like (PK-like)"/>
    <property type="match status" value="1"/>
</dbReference>
<evidence type="ECO:0000256" key="7">
    <source>
        <dbReference type="PROSITE-ProRule" id="PRU10141"/>
    </source>
</evidence>
<dbReference type="RefSeq" id="XP_022839008.1">
    <property type="nucleotide sequence ID" value="XM_022984258.1"/>
</dbReference>
<evidence type="ECO:0000313" key="11">
    <source>
        <dbReference type="Proteomes" id="UP000009170"/>
    </source>
</evidence>
<evidence type="ECO:0000256" key="3">
    <source>
        <dbReference type="ARBA" id="ARBA00022679"/>
    </source>
</evidence>
<dbReference type="Gene3D" id="1.10.510.10">
    <property type="entry name" value="Transferase(Phosphotransferase) domain 1"/>
    <property type="match status" value="1"/>
</dbReference>
<feature type="compositionally biased region" description="Basic residues" evidence="8">
    <location>
        <begin position="517"/>
        <end position="527"/>
    </location>
</feature>
<dbReference type="GeneID" id="9835067"/>
<dbReference type="PROSITE" id="PS00107">
    <property type="entry name" value="PROTEIN_KINASE_ATP"/>
    <property type="match status" value="1"/>
</dbReference>
<evidence type="ECO:0000256" key="8">
    <source>
        <dbReference type="SAM" id="MobiDB-lite"/>
    </source>
</evidence>
<dbReference type="InterPro" id="IPR017441">
    <property type="entry name" value="Protein_kinase_ATP_BS"/>
</dbReference>
<dbReference type="GO" id="GO:0005524">
    <property type="term" value="F:ATP binding"/>
    <property type="evidence" value="ECO:0007669"/>
    <property type="project" value="UniProtKB-UniRule"/>
</dbReference>
<dbReference type="GO" id="GO:0005856">
    <property type="term" value="C:cytoskeleton"/>
    <property type="evidence" value="ECO:0007669"/>
    <property type="project" value="TreeGrafter"/>
</dbReference>
<keyword evidence="3" id="KW-0808">Transferase</keyword>
<name>A0A090M5N4_OSTTA</name>
<gene>
    <name evidence="10" type="ORF">OT_ostta05g02420</name>
</gene>
<dbReference type="PROSITE" id="PS00108">
    <property type="entry name" value="PROTEIN_KINASE_ST"/>
    <property type="match status" value="1"/>
</dbReference>
<proteinExistence type="inferred from homology"/>
<dbReference type="Gene3D" id="3.30.200.20">
    <property type="entry name" value="Phosphorylase Kinase, domain 1"/>
    <property type="match status" value="1"/>
</dbReference>
<accession>A0A090M5N4</accession>
<comment type="caution">
    <text evidence="10">The sequence shown here is derived from an EMBL/GenBank/DDBJ whole genome shotgun (WGS) entry which is preliminary data.</text>
</comment>
<dbReference type="InterPro" id="IPR011009">
    <property type="entry name" value="Kinase-like_dom_sf"/>
</dbReference>
<evidence type="ECO:0000256" key="6">
    <source>
        <dbReference type="ARBA" id="ARBA00022840"/>
    </source>
</evidence>
<feature type="region of interest" description="Disordered" evidence="8">
    <location>
        <begin position="514"/>
        <end position="546"/>
    </location>
</feature>
<dbReference type="InterPro" id="IPR000719">
    <property type="entry name" value="Prot_kinase_dom"/>
</dbReference>
<evidence type="ECO:0000259" key="9">
    <source>
        <dbReference type="PROSITE" id="PS50011"/>
    </source>
</evidence>
<dbReference type="Proteomes" id="UP000009170">
    <property type="component" value="Unassembled WGS sequence"/>
</dbReference>
<keyword evidence="4 7" id="KW-0547">Nucleotide-binding</keyword>
<dbReference type="OrthoDB" id="9332038at2759"/>
<organism evidence="10 11">
    <name type="scientific">Ostreococcus tauri</name>
    <name type="common">Marine green alga</name>
    <dbReference type="NCBI Taxonomy" id="70448"/>
    <lineage>
        <taxon>Eukaryota</taxon>
        <taxon>Viridiplantae</taxon>
        <taxon>Chlorophyta</taxon>
        <taxon>Mamiellophyceae</taxon>
        <taxon>Mamiellales</taxon>
        <taxon>Bathycoccaceae</taxon>
        <taxon>Ostreococcus</taxon>
    </lineage>
</organism>
<evidence type="ECO:0000313" key="10">
    <source>
        <dbReference type="EMBL" id="CEF97982.1"/>
    </source>
</evidence>
<evidence type="ECO:0000256" key="5">
    <source>
        <dbReference type="ARBA" id="ARBA00022777"/>
    </source>
</evidence>
<dbReference type="SMART" id="SM00220">
    <property type="entry name" value="S_TKc"/>
    <property type="match status" value="1"/>
</dbReference>
<protein>
    <submittedName>
        <fullName evidence="10">Serine/threonine-protein kinase, active site</fullName>
    </submittedName>
</protein>
<dbReference type="Pfam" id="PF00069">
    <property type="entry name" value="Pkinase"/>
    <property type="match status" value="1"/>
</dbReference>
<keyword evidence="6 7" id="KW-0067">ATP-binding</keyword>